<reference evidence="1 2" key="1">
    <citation type="journal article" date="2019" name="Sci. Rep.">
        <title>Extended insight into the Mycobacterium chelonae-abscessus complex through whole genome sequencing of Mycobacterium salmoniphilum outbreak and Mycobacterium salmoniphilum-like strains.</title>
        <authorList>
            <person name="Behra P.R.K."/>
            <person name="Das S."/>
            <person name="Pettersson B.M.F."/>
            <person name="Shirreff L."/>
            <person name="DuCote T."/>
            <person name="Jacobsson K.G."/>
            <person name="Ennis D.G."/>
            <person name="Kirsebom L.A."/>
        </authorList>
    </citation>
    <scope>NUCLEOTIDE SEQUENCE [LARGE SCALE GENOMIC DNA]</scope>
    <source>
        <strain evidence="1 2">DSM 45524</strain>
    </source>
</reference>
<dbReference type="Proteomes" id="UP000295627">
    <property type="component" value="Unassembled WGS sequence"/>
</dbReference>
<protein>
    <submittedName>
        <fullName evidence="1">Uncharacterized protein</fullName>
    </submittedName>
</protein>
<organism evidence="1 2">
    <name type="scientific">Mycobacteroides franklinii</name>
    <dbReference type="NCBI Taxonomy" id="948102"/>
    <lineage>
        <taxon>Bacteria</taxon>
        <taxon>Bacillati</taxon>
        <taxon>Actinomycetota</taxon>
        <taxon>Actinomycetes</taxon>
        <taxon>Mycobacteriales</taxon>
        <taxon>Mycobacteriaceae</taxon>
        <taxon>Mycobacteroides</taxon>
    </lineage>
</organism>
<comment type="caution">
    <text evidence="1">The sequence shown here is derived from an EMBL/GenBank/DDBJ whole genome shotgun (WGS) entry which is preliminary data.</text>
</comment>
<evidence type="ECO:0000313" key="2">
    <source>
        <dbReference type="Proteomes" id="UP000295627"/>
    </source>
</evidence>
<accession>A0A4R5PEC5</accession>
<name>A0A4R5PEC5_9MYCO</name>
<proteinExistence type="predicted"/>
<gene>
    <name evidence="1" type="ORF">EJ571_05170</name>
</gene>
<dbReference type="RefSeq" id="WP_131832274.1">
    <property type="nucleotide sequence ID" value="NZ_MAFQ01000008.1"/>
</dbReference>
<dbReference type="AlphaFoldDB" id="A0A4R5PEC5"/>
<sequence length="64" mass="7035">MPQDNQWNYEDGVVRGGSICRTDDHATALDAQTGKALRNLTSPKVENHKFISPTCSCGCPHCCR</sequence>
<dbReference type="EMBL" id="RXLR01000010">
    <property type="protein sequence ID" value="TDH23663.1"/>
    <property type="molecule type" value="Genomic_DNA"/>
</dbReference>
<evidence type="ECO:0000313" key="1">
    <source>
        <dbReference type="EMBL" id="TDH23663.1"/>
    </source>
</evidence>